<keyword evidence="6" id="KW-0961">Cell wall biogenesis/degradation</keyword>
<dbReference type="InterPro" id="IPR001967">
    <property type="entry name" value="Peptidase_S11_N"/>
</dbReference>
<gene>
    <name evidence="10" type="ORF">MES5069_250121</name>
</gene>
<feature type="region of interest" description="Disordered" evidence="8">
    <location>
        <begin position="351"/>
        <end position="373"/>
    </location>
</feature>
<dbReference type="Proteomes" id="UP001153050">
    <property type="component" value="Unassembled WGS sequence"/>
</dbReference>
<keyword evidence="3 10" id="KW-0378">Hydrolase</keyword>
<keyword evidence="4" id="KW-0133">Cell shape</keyword>
<comment type="caution">
    <text evidence="10">The sequence shown here is derived from an EMBL/GenBank/DDBJ whole genome shotgun (WGS) entry which is preliminary data.</text>
</comment>
<dbReference type="EC" id="3.4.16.4" evidence="10"/>
<dbReference type="PANTHER" id="PTHR21581:SF6">
    <property type="entry name" value="TRAFFICKING PROTEIN PARTICLE COMPLEX SUBUNIT 12"/>
    <property type="match status" value="1"/>
</dbReference>
<feature type="domain" description="Peptidase S11 D-alanyl-D-alanine carboxypeptidase A N-terminal" evidence="9">
    <location>
        <begin position="81"/>
        <end position="300"/>
    </location>
</feature>
<evidence type="ECO:0000256" key="1">
    <source>
        <dbReference type="ARBA" id="ARBA00007164"/>
    </source>
</evidence>
<sequence>MLAIAYQILRSQRRLRQEAISDSTMRYRHFLKLKRVAFDWATRFSVVVFVHVIAKPLHTFARHALLAGAVALPALGGSALANPTIVFDLENGKILQHQEAFKRWYPASLTKLMTAYVAFRAIAAGEVQLDSPIKVTKRSASEPPSKMGFKPGSVMRLDNALKMMLVKSANDVAMAVGENIGGSQAAFAERMNAEARRLGMTGTHFVNPNGLFSPDQYTTARDLGLLVMAIRTEFPQYAAWFSIEGLAVGKKQIANYNLLIGRYPGADGMKTGFVCPSGFNMIGSATRDGRTLVAVVLGEKSAITRAETVARLLDHGFATTTRGWLTVAALPSYGDTTSVNDLNDEICRKKPAKEQSEAAVPVGDKKAPKSPYQKKLDAPTLVAVGLGGATGPIPKAMLDASGREFADVPLPSWRPDLPPPPGAEPAVIGSAAAAQNVKPAKAMN</sequence>
<dbReference type="Pfam" id="PF00768">
    <property type="entry name" value="Peptidase_S11"/>
    <property type="match status" value="1"/>
</dbReference>
<dbReference type="SUPFAM" id="SSF56601">
    <property type="entry name" value="beta-lactamase/transpeptidase-like"/>
    <property type="match status" value="1"/>
</dbReference>
<proteinExistence type="inferred from homology"/>
<evidence type="ECO:0000259" key="9">
    <source>
        <dbReference type="Pfam" id="PF00768"/>
    </source>
</evidence>
<evidence type="ECO:0000256" key="7">
    <source>
        <dbReference type="RuleBase" id="RU004016"/>
    </source>
</evidence>
<dbReference type="Gene3D" id="3.40.710.10">
    <property type="entry name" value="DD-peptidase/beta-lactamase superfamily"/>
    <property type="match status" value="1"/>
</dbReference>
<dbReference type="EMBL" id="CAKXZT010000119">
    <property type="protein sequence ID" value="CAH2400355.1"/>
    <property type="molecule type" value="Genomic_DNA"/>
</dbReference>
<evidence type="ECO:0000256" key="5">
    <source>
        <dbReference type="ARBA" id="ARBA00022984"/>
    </source>
</evidence>
<name>A0ABM9DUH7_9HYPH</name>
<keyword evidence="2" id="KW-0732">Signal</keyword>
<dbReference type="PANTHER" id="PTHR21581">
    <property type="entry name" value="D-ALANYL-D-ALANINE CARBOXYPEPTIDASE"/>
    <property type="match status" value="1"/>
</dbReference>
<dbReference type="GO" id="GO:0009002">
    <property type="term" value="F:serine-type D-Ala-D-Ala carboxypeptidase activity"/>
    <property type="evidence" value="ECO:0007669"/>
    <property type="project" value="UniProtKB-EC"/>
</dbReference>
<comment type="similarity">
    <text evidence="1 7">Belongs to the peptidase S11 family.</text>
</comment>
<dbReference type="InterPro" id="IPR012338">
    <property type="entry name" value="Beta-lactam/transpept-like"/>
</dbReference>
<keyword evidence="10" id="KW-0121">Carboxypeptidase</keyword>
<evidence type="ECO:0000256" key="6">
    <source>
        <dbReference type="ARBA" id="ARBA00023316"/>
    </source>
</evidence>
<dbReference type="InterPro" id="IPR018044">
    <property type="entry name" value="Peptidase_S11"/>
</dbReference>
<reference evidence="10 11" key="1">
    <citation type="submission" date="2022-03" db="EMBL/GenBank/DDBJ databases">
        <authorList>
            <person name="Brunel B."/>
        </authorList>
    </citation>
    <scope>NUCLEOTIDE SEQUENCE [LARGE SCALE GENOMIC DNA]</scope>
    <source>
        <strain evidence="10">STM5069sample</strain>
    </source>
</reference>
<keyword evidence="11" id="KW-1185">Reference proteome</keyword>
<dbReference type="PRINTS" id="PR00725">
    <property type="entry name" value="DADACBPTASE1"/>
</dbReference>
<organism evidence="10 11">
    <name type="scientific">Mesorhizobium escarrei</name>
    <dbReference type="NCBI Taxonomy" id="666018"/>
    <lineage>
        <taxon>Bacteria</taxon>
        <taxon>Pseudomonadati</taxon>
        <taxon>Pseudomonadota</taxon>
        <taxon>Alphaproteobacteria</taxon>
        <taxon>Hyphomicrobiales</taxon>
        <taxon>Phyllobacteriaceae</taxon>
        <taxon>Mesorhizobium</taxon>
    </lineage>
</organism>
<keyword evidence="10" id="KW-0645">Protease</keyword>
<accession>A0ABM9DUH7</accession>
<evidence type="ECO:0000256" key="4">
    <source>
        <dbReference type="ARBA" id="ARBA00022960"/>
    </source>
</evidence>
<evidence type="ECO:0000313" key="10">
    <source>
        <dbReference type="EMBL" id="CAH2400355.1"/>
    </source>
</evidence>
<protein>
    <submittedName>
        <fullName evidence="10">D-alanyl-D-alanine carboxypeptidase</fullName>
        <ecNumber evidence="10">3.4.16.4</ecNumber>
    </submittedName>
</protein>
<evidence type="ECO:0000256" key="2">
    <source>
        <dbReference type="ARBA" id="ARBA00022729"/>
    </source>
</evidence>
<evidence type="ECO:0000256" key="3">
    <source>
        <dbReference type="ARBA" id="ARBA00022801"/>
    </source>
</evidence>
<evidence type="ECO:0000256" key="8">
    <source>
        <dbReference type="SAM" id="MobiDB-lite"/>
    </source>
</evidence>
<evidence type="ECO:0000313" key="11">
    <source>
        <dbReference type="Proteomes" id="UP001153050"/>
    </source>
</evidence>
<keyword evidence="5" id="KW-0573">Peptidoglycan synthesis</keyword>